<gene>
    <name evidence="2" type="ORF">CCUS01_14822</name>
</gene>
<feature type="compositionally biased region" description="Basic residues" evidence="1">
    <location>
        <begin position="70"/>
        <end position="83"/>
    </location>
</feature>
<keyword evidence="3" id="KW-1185">Reference proteome</keyword>
<feature type="region of interest" description="Disordered" evidence="1">
    <location>
        <begin position="1"/>
        <end position="32"/>
    </location>
</feature>
<feature type="compositionally biased region" description="Basic residues" evidence="1">
    <location>
        <begin position="8"/>
        <end position="17"/>
    </location>
</feature>
<feature type="region of interest" description="Disordered" evidence="1">
    <location>
        <begin position="155"/>
        <end position="184"/>
    </location>
</feature>
<evidence type="ECO:0000313" key="2">
    <source>
        <dbReference type="EMBL" id="KAK1488090.1"/>
    </source>
</evidence>
<dbReference type="AlphaFoldDB" id="A0AAI9VFT0"/>
<evidence type="ECO:0000256" key="1">
    <source>
        <dbReference type="SAM" id="MobiDB-lite"/>
    </source>
</evidence>
<name>A0AAI9VFT0_9PEZI</name>
<accession>A0AAI9VFT0</accession>
<protein>
    <submittedName>
        <fullName evidence="2">Uncharacterized protein</fullName>
    </submittedName>
</protein>
<dbReference type="EMBL" id="MPDP01000052">
    <property type="protein sequence ID" value="KAK1488090.1"/>
    <property type="molecule type" value="Genomic_DNA"/>
</dbReference>
<reference evidence="2" key="1">
    <citation type="submission" date="2016-11" db="EMBL/GenBank/DDBJ databases">
        <title>The genome sequence of Colletotrichum cuscutae.</title>
        <authorList>
            <person name="Baroncelli R."/>
        </authorList>
    </citation>
    <scope>NUCLEOTIDE SEQUENCE</scope>
    <source>
        <strain evidence="2">IMI 304802</strain>
    </source>
</reference>
<evidence type="ECO:0000313" key="3">
    <source>
        <dbReference type="Proteomes" id="UP001239213"/>
    </source>
</evidence>
<proteinExistence type="predicted"/>
<organism evidence="2 3">
    <name type="scientific">Colletotrichum cuscutae</name>
    <dbReference type="NCBI Taxonomy" id="1209917"/>
    <lineage>
        <taxon>Eukaryota</taxon>
        <taxon>Fungi</taxon>
        <taxon>Dikarya</taxon>
        <taxon>Ascomycota</taxon>
        <taxon>Pezizomycotina</taxon>
        <taxon>Sordariomycetes</taxon>
        <taxon>Hypocreomycetidae</taxon>
        <taxon>Glomerellales</taxon>
        <taxon>Glomerellaceae</taxon>
        <taxon>Colletotrichum</taxon>
        <taxon>Colletotrichum acutatum species complex</taxon>
    </lineage>
</organism>
<sequence length="202" mass="22475">MRGDNTRSPHHLAKCQKKLPLPNTPPMVRRYSYPPPVRGNEIVSRLAFVTSAVRLLMISDCTIALEKASKSRRRNSKQKRPCPRRPSGGAAKRNGGLPETKVQEKVGGPRGLRQVFGPQPHQNLREDIRLLCHRAMVYKFIPARCGLEAGRDADNGQRAKTGEQQGCRFSGPGTTSYARSSARSNQRAQRCIGGTARAWCRF</sequence>
<dbReference type="Proteomes" id="UP001239213">
    <property type="component" value="Unassembled WGS sequence"/>
</dbReference>
<comment type="caution">
    <text evidence="2">The sequence shown here is derived from an EMBL/GenBank/DDBJ whole genome shotgun (WGS) entry which is preliminary data.</text>
</comment>
<feature type="region of interest" description="Disordered" evidence="1">
    <location>
        <begin position="69"/>
        <end position="120"/>
    </location>
</feature>